<dbReference type="AlphaFoldDB" id="A0A914RQU8"/>
<sequence length="64" mass="7411">MGYLRTVLHEGEVIYLQKGTVLKRPITRQPWELSHDDITMVEKIGEGAFGEVHRALFREEKTSI</sequence>
<evidence type="ECO:0000313" key="2">
    <source>
        <dbReference type="WBParaSite" id="PEQ_0000430401-mRNA-1"/>
    </source>
</evidence>
<organism evidence="1 2">
    <name type="scientific">Parascaris equorum</name>
    <name type="common">Equine roundworm</name>
    <dbReference type="NCBI Taxonomy" id="6256"/>
    <lineage>
        <taxon>Eukaryota</taxon>
        <taxon>Metazoa</taxon>
        <taxon>Ecdysozoa</taxon>
        <taxon>Nematoda</taxon>
        <taxon>Chromadorea</taxon>
        <taxon>Rhabditida</taxon>
        <taxon>Spirurina</taxon>
        <taxon>Ascaridomorpha</taxon>
        <taxon>Ascaridoidea</taxon>
        <taxon>Ascarididae</taxon>
        <taxon>Parascaris</taxon>
    </lineage>
</organism>
<dbReference type="SUPFAM" id="SSF56112">
    <property type="entry name" value="Protein kinase-like (PK-like)"/>
    <property type="match status" value="1"/>
</dbReference>
<accession>A0A914RQU8</accession>
<reference evidence="2" key="1">
    <citation type="submission" date="2022-11" db="UniProtKB">
        <authorList>
            <consortium name="WormBaseParasite"/>
        </authorList>
    </citation>
    <scope>IDENTIFICATION</scope>
</reference>
<proteinExistence type="predicted"/>
<dbReference type="WBParaSite" id="PEQ_0000430401-mRNA-1">
    <property type="protein sequence ID" value="PEQ_0000430401-mRNA-1"/>
    <property type="gene ID" value="PEQ_0000430401"/>
</dbReference>
<dbReference type="Gene3D" id="3.30.200.20">
    <property type="entry name" value="Phosphorylase Kinase, domain 1"/>
    <property type="match status" value="1"/>
</dbReference>
<protein>
    <submittedName>
        <fullName evidence="2">Protein kinase domain-containing protein</fullName>
    </submittedName>
</protein>
<name>A0A914RQU8_PAREQ</name>
<dbReference type="InterPro" id="IPR011009">
    <property type="entry name" value="Kinase-like_dom_sf"/>
</dbReference>
<evidence type="ECO:0000313" key="1">
    <source>
        <dbReference type="Proteomes" id="UP000887564"/>
    </source>
</evidence>
<dbReference type="Proteomes" id="UP000887564">
    <property type="component" value="Unplaced"/>
</dbReference>
<keyword evidence="1" id="KW-1185">Reference proteome</keyword>